<evidence type="ECO:0000256" key="1">
    <source>
        <dbReference type="SAM" id="MobiDB-lite"/>
    </source>
</evidence>
<feature type="region of interest" description="Disordered" evidence="1">
    <location>
        <begin position="675"/>
        <end position="700"/>
    </location>
</feature>
<keyword evidence="3" id="KW-1185">Reference proteome</keyword>
<reference evidence="2 3" key="1">
    <citation type="submission" date="2023-02" db="EMBL/GenBank/DDBJ databases">
        <title>Genome Sequence of L. cardiaca H63T.</title>
        <authorList>
            <person name="Lopez A.E."/>
            <person name="Cianciotto N.P."/>
        </authorList>
    </citation>
    <scope>NUCLEOTIDE SEQUENCE [LARGE SCALE GENOMIC DNA]</scope>
    <source>
        <strain evidence="2 3">H63</strain>
    </source>
</reference>
<organism evidence="2 3">
    <name type="scientific">Legionella cardiaca</name>
    <dbReference type="NCBI Taxonomy" id="1071983"/>
    <lineage>
        <taxon>Bacteria</taxon>
        <taxon>Pseudomonadati</taxon>
        <taxon>Pseudomonadota</taxon>
        <taxon>Gammaproteobacteria</taxon>
        <taxon>Legionellales</taxon>
        <taxon>Legionellaceae</taxon>
        <taxon>Legionella</taxon>
    </lineage>
</organism>
<proteinExistence type="predicted"/>
<dbReference type="RefSeq" id="WP_275090310.1">
    <property type="nucleotide sequence ID" value="NZ_CP119078.1"/>
</dbReference>
<accession>A0ABY8AXN2</accession>
<feature type="compositionally biased region" description="Acidic residues" evidence="1">
    <location>
        <begin position="688"/>
        <end position="700"/>
    </location>
</feature>
<protein>
    <submittedName>
        <fullName evidence="2">Uncharacterized protein</fullName>
    </submittedName>
</protein>
<gene>
    <name evidence="2" type="ORF">PXX05_06820</name>
</gene>
<evidence type="ECO:0000313" key="3">
    <source>
        <dbReference type="Proteomes" id="UP001222087"/>
    </source>
</evidence>
<evidence type="ECO:0000313" key="2">
    <source>
        <dbReference type="EMBL" id="WED44491.1"/>
    </source>
</evidence>
<name>A0ABY8AXN2_9GAMM</name>
<sequence length="700" mass="79683">MSRGIEETIKMTSDSLHNKNCFSYLQQLKLSNIVLSNLSPALANSLQTIQYQTTYNPDFAYADVYTNFFTEVETNIEKIYDIPKYELARKQAQIEQFASLDTQEISESERFLQIYIKSLGDPLPELKELNDFIFSIYDNDNDILSETFEVIKNIPLSHTPVNNAIEGSISNALKDRGTKINKYAQSPAQAGSLFGRFTAMISDNFKPQHTTSLATLRKYRYTQDDSRPREYRFGTQGQRDQGIERVSPLFERWLQVKAERAASDSKITHIYFNNLGLDRTDAEGRKESALTRKLHQLEERHPNIAVITLPADKGLMSGGHYRKVRDSHDYAVVYDEFLKIASQDSNSGQTIKDFYISDNVRQLAFQNANGEYTKEIEKDELKKLLDKSFKVMGITPGTPMSSAQKQAIWFHFIKFELTNHIIKALQPQSINFSCKDAIDRGGVSSAYYNLLKSFEEQTPPKINAPMTREEFECALHAAPAMVKARGMNHHLKIIWNAVNNYVNANYDELKTNTNKAWLIEWRDVNCPHHRVKDLLNLRVEQGIQELRKANADYPDEVHPSAVLINKSLHILEQIKSQKNIGVSGKRLLLEAAVRTPQITLNPNEENIEAYSALADKLVIHSPKLQMLAGIMKTLIGAILFLPSLGFSKELINSGIATFKAGTQSQRRKEIQNNMKEQLHHLKVKTSPVEDESETDAEAFH</sequence>
<dbReference type="EMBL" id="CP119078">
    <property type="protein sequence ID" value="WED44491.1"/>
    <property type="molecule type" value="Genomic_DNA"/>
</dbReference>
<dbReference type="Proteomes" id="UP001222087">
    <property type="component" value="Chromosome"/>
</dbReference>